<sequence length="618" mass="70870">MAKTDNYIINKLVVSGNGLEDAVIKFSKGVNVIYGASNTGKSYIFSLINFMLGGNETPPSIDEAKGYEFIYMELKTANKYVTLERSLYDGKTACYYSEYSNLSKELKKSFSKNHTTKPNNISKMMLNNIGATYEKNLKSKDGKKQNFTFRSYTGLTLLSETAIVNRKSIIREAAGGYQKTASVSAFETIVTGSDYIHSAVDDSSKIDINSIEIELNLLEEELKTYRSDYEKIVSNSVFENEIDVSNEINILLEDIERDKEFLSELQQEKKEFSNKEEKHKEELNYYLKLEKKFKLLQSNYQSDYSRIDFIGETRYYFDQLDNVICPICGIQSKPKGQIESSDDFLKIISIEKKDIENKMSDLEVTINILQEKTALLLETQDKNQAQIFLLENTISELSSNEIEKKLERLQKRLIDRDKLNQGKYIDNKIADKTVRKEELLKKKENGSKVSTSKNNTRLTMAIRESICEIVSELLTKWKLFESAKVSFDIEDNYDLIINGKAKNSFGKGYAAIINSALSIAIMLYCRRNDLPYPKILVLDSPLLSFDGKRKNDIGEKVPDELKISFFKYLNEIIKEEQIIIIENLRTAQQELNTIKGLKLNFFTNGEEEGRVGFFPNRS</sequence>
<feature type="coiled-coil region" evidence="1">
    <location>
        <begin position="208"/>
        <end position="282"/>
    </location>
</feature>
<dbReference type="RefSeq" id="WP_126778341.1">
    <property type="nucleotide sequence ID" value="NZ_NGJU01000003.1"/>
</dbReference>
<dbReference type="Gene3D" id="3.40.50.300">
    <property type="entry name" value="P-loop containing nucleotide triphosphate hydrolases"/>
    <property type="match status" value="1"/>
</dbReference>
<evidence type="ECO:0000259" key="2">
    <source>
        <dbReference type="Pfam" id="PF13476"/>
    </source>
</evidence>
<dbReference type="InterPro" id="IPR027417">
    <property type="entry name" value="P-loop_NTPase"/>
</dbReference>
<proteinExistence type="predicted"/>
<dbReference type="SUPFAM" id="SSF52540">
    <property type="entry name" value="P-loop containing nucleoside triphosphate hydrolases"/>
    <property type="match status" value="1"/>
</dbReference>
<keyword evidence="4" id="KW-1185">Reference proteome</keyword>
<dbReference type="AlphaFoldDB" id="A0A429ZTW2"/>
<feature type="coiled-coil region" evidence="1">
    <location>
        <begin position="345"/>
        <end position="372"/>
    </location>
</feature>
<dbReference type="Pfam" id="PF13476">
    <property type="entry name" value="AAA_23"/>
    <property type="match status" value="1"/>
</dbReference>
<keyword evidence="1" id="KW-0175">Coiled coil</keyword>
<reference evidence="3 4" key="1">
    <citation type="submission" date="2017-05" db="EMBL/GenBank/DDBJ databases">
        <title>Vagococcus spp. assemblies.</title>
        <authorList>
            <person name="Gulvik C.A."/>
        </authorList>
    </citation>
    <scope>NUCLEOTIDE SEQUENCE [LARGE SCALE GENOMIC DNA]</scope>
    <source>
        <strain evidence="3 4">NCFB 2777</strain>
    </source>
</reference>
<accession>A0A429ZTW2</accession>
<dbReference type="EMBL" id="NGJU01000003">
    <property type="protein sequence ID" value="RST97170.1"/>
    <property type="molecule type" value="Genomic_DNA"/>
</dbReference>
<dbReference type="InterPro" id="IPR038729">
    <property type="entry name" value="Rad50/SbcC_AAA"/>
</dbReference>
<evidence type="ECO:0000256" key="1">
    <source>
        <dbReference type="SAM" id="Coils"/>
    </source>
</evidence>
<feature type="domain" description="Rad50/SbcC-type AAA" evidence="2">
    <location>
        <begin position="20"/>
        <end position="228"/>
    </location>
</feature>
<gene>
    <name evidence="3" type="ORF">CBF35_02660</name>
</gene>
<comment type="caution">
    <text evidence="3">The sequence shown here is derived from an EMBL/GenBank/DDBJ whole genome shotgun (WGS) entry which is preliminary data.</text>
</comment>
<protein>
    <recommendedName>
        <fullName evidence="2">Rad50/SbcC-type AAA domain-containing protein</fullName>
    </recommendedName>
</protein>
<dbReference type="OrthoDB" id="103556at2"/>
<organism evidence="3 4">
    <name type="scientific">Vagococcus salmoninarum</name>
    <dbReference type="NCBI Taxonomy" id="2739"/>
    <lineage>
        <taxon>Bacteria</taxon>
        <taxon>Bacillati</taxon>
        <taxon>Bacillota</taxon>
        <taxon>Bacilli</taxon>
        <taxon>Lactobacillales</taxon>
        <taxon>Enterococcaceae</taxon>
        <taxon>Vagococcus</taxon>
    </lineage>
</organism>
<name>A0A429ZTW2_9ENTE</name>
<evidence type="ECO:0000313" key="4">
    <source>
        <dbReference type="Proteomes" id="UP000287239"/>
    </source>
</evidence>
<dbReference type="Proteomes" id="UP000287239">
    <property type="component" value="Unassembled WGS sequence"/>
</dbReference>
<evidence type="ECO:0000313" key="3">
    <source>
        <dbReference type="EMBL" id="RST97170.1"/>
    </source>
</evidence>
<dbReference type="GeneID" id="98567255"/>